<dbReference type="SUPFAM" id="SSF69318">
    <property type="entry name" value="Integrin alpha N-terminal domain"/>
    <property type="match status" value="1"/>
</dbReference>
<keyword evidence="3" id="KW-1185">Reference proteome</keyword>
<organism evidence="2 3">
    <name type="scientific">Bagarius yarrelli</name>
    <name type="common">Goonch</name>
    <name type="synonym">Bagrus yarrelli</name>
    <dbReference type="NCBI Taxonomy" id="175774"/>
    <lineage>
        <taxon>Eukaryota</taxon>
        <taxon>Metazoa</taxon>
        <taxon>Chordata</taxon>
        <taxon>Craniata</taxon>
        <taxon>Vertebrata</taxon>
        <taxon>Euteleostomi</taxon>
        <taxon>Actinopterygii</taxon>
        <taxon>Neopterygii</taxon>
        <taxon>Teleostei</taxon>
        <taxon>Ostariophysi</taxon>
        <taxon>Siluriformes</taxon>
        <taxon>Sisoridae</taxon>
        <taxon>Sisorinae</taxon>
        <taxon>Bagarius</taxon>
    </lineage>
</organism>
<name>A0A556VWG8_BAGYA</name>
<sequence>MEPDDGETLKTLQIDTLTKPLVQLQTRFSSPKAAAMLKCTLHSLQFIRSRCHERERSQALAAAVAIVLICFSAQDRIRRTGSRLGSIRNPLQVVSDLMSDPVGNCEGGPADLADVSMLDGNFTRKYTTKAPENVRHVGQSVFVDFGESDEQINTHTVNPKSEGKKNQRQERNKEGKTEKNKRQERQERTTGRHYPGVFSADWVSGPCPPPWRCEFHSLITLHTGDYNLDGFPDALAILRNTSNSAQQQAFLLENVACSNASCRDAGRMFRVHWDQPDLNAIPKAAVATFFDIYEDGILDMMVLSRTEGKKELSIHALKNNFEADAYFVKVIELIRNSALALSALAHADKVALLILARRKTSLLLHKTGPNHPLIHSHTNSNWRFN</sequence>
<dbReference type="PANTHER" id="PTHR13412">
    <property type="entry name" value="T-CELL IMMUNOMODULATORY PROTEIN HOMOLOG"/>
    <property type="match status" value="1"/>
</dbReference>
<accession>A0A556VWG8</accession>
<reference evidence="2 3" key="1">
    <citation type="journal article" date="2019" name="Genome Biol. Evol.">
        <title>Whole-Genome Sequencing of the Giant Devil Catfish, Bagarius yarrelli.</title>
        <authorList>
            <person name="Jiang W."/>
            <person name="Lv Y."/>
            <person name="Cheng L."/>
            <person name="Yang K."/>
            <person name="Chao B."/>
            <person name="Wang X."/>
            <person name="Li Y."/>
            <person name="Pan X."/>
            <person name="You X."/>
            <person name="Zhang Y."/>
            <person name="Yang J."/>
            <person name="Li J."/>
            <person name="Zhang X."/>
            <person name="Liu S."/>
            <person name="Sun C."/>
            <person name="Yang J."/>
            <person name="Shi Q."/>
        </authorList>
    </citation>
    <scope>NUCLEOTIDE SEQUENCE [LARGE SCALE GENOMIC DNA]</scope>
    <source>
        <strain evidence="2">JWS20170419001</strain>
        <tissue evidence="2">Muscle</tissue>
    </source>
</reference>
<dbReference type="EMBL" id="VCAZ01000358">
    <property type="protein sequence ID" value="TUF70658.1"/>
    <property type="molecule type" value="Genomic_DNA"/>
</dbReference>
<dbReference type="OrthoDB" id="8941225at2759"/>
<evidence type="ECO:0000313" key="2">
    <source>
        <dbReference type="EMBL" id="TUF70658.1"/>
    </source>
</evidence>
<dbReference type="AlphaFoldDB" id="A0A556VWG8"/>
<proteinExistence type="predicted"/>
<feature type="compositionally biased region" description="Basic and acidic residues" evidence="1">
    <location>
        <begin position="161"/>
        <end position="190"/>
    </location>
</feature>
<dbReference type="InterPro" id="IPR024881">
    <property type="entry name" value="Tip"/>
</dbReference>
<dbReference type="Proteomes" id="UP000319801">
    <property type="component" value="Unassembled WGS sequence"/>
</dbReference>
<dbReference type="GO" id="GO:0005886">
    <property type="term" value="C:plasma membrane"/>
    <property type="evidence" value="ECO:0007669"/>
    <property type="project" value="TreeGrafter"/>
</dbReference>
<dbReference type="InterPro" id="IPR028994">
    <property type="entry name" value="Integrin_alpha_N"/>
</dbReference>
<evidence type="ECO:0000256" key="1">
    <source>
        <dbReference type="SAM" id="MobiDB-lite"/>
    </source>
</evidence>
<protein>
    <submittedName>
        <fullName evidence="2">T-cell immunomodulatory protein</fullName>
    </submittedName>
</protein>
<comment type="caution">
    <text evidence="2">The sequence shown here is derived from an EMBL/GenBank/DDBJ whole genome shotgun (WGS) entry which is preliminary data.</text>
</comment>
<dbReference type="PANTHER" id="PTHR13412:SF0">
    <property type="entry name" value="T-CELL IMMUNOMODULATORY PROTEIN"/>
    <property type="match status" value="1"/>
</dbReference>
<gene>
    <name evidence="2" type="ORF">Baya_16809</name>
</gene>
<feature type="region of interest" description="Disordered" evidence="1">
    <location>
        <begin position="148"/>
        <end position="193"/>
    </location>
</feature>
<evidence type="ECO:0000313" key="3">
    <source>
        <dbReference type="Proteomes" id="UP000319801"/>
    </source>
</evidence>